<dbReference type="Proteomes" id="UP001386955">
    <property type="component" value="Unassembled WGS sequence"/>
</dbReference>
<dbReference type="InterPro" id="IPR049306">
    <property type="entry name" value="GLV1-2"/>
</dbReference>
<dbReference type="PANTHER" id="PTHR33743:SF19">
    <property type="entry name" value="PROTEIN GOLVEN 6"/>
    <property type="match status" value="1"/>
</dbReference>
<feature type="compositionally biased region" description="Polar residues" evidence="1">
    <location>
        <begin position="187"/>
        <end position="199"/>
    </location>
</feature>
<gene>
    <name evidence="2" type="ORF">VNO78_23384</name>
</gene>
<accession>A0AAN9S328</accession>
<comment type="caution">
    <text evidence="2">The sequence shown here is derived from an EMBL/GenBank/DDBJ whole genome shotgun (WGS) entry which is preliminary data.</text>
</comment>
<dbReference type="AlphaFoldDB" id="A0AAN9S328"/>
<sequence length="232" mass="26009">MCLMQPREATLCVKLRCPRGDWGATSPRDVDLHVDCSFSSLPKATRRQNSYKVIAIHINVLSPLTMQLHAPLPIIAPYFSHFFPRFFFKMKSSLVVSLLILSLLLSKAQGIRLGKVSSAIQQQKQDEGESTLLKRSSNEAEEAVLCKDNKCTGKIKNRKFVTTSVSTTTTDQSLSKNVEESKVDPSVNGNTRNVNTLSSSKHKDVPEEHYHDLVEITEMDYSPAKRKPPIHN</sequence>
<keyword evidence="3" id="KW-1185">Reference proteome</keyword>
<organism evidence="2 3">
    <name type="scientific">Psophocarpus tetragonolobus</name>
    <name type="common">Winged bean</name>
    <name type="synonym">Dolichos tetragonolobus</name>
    <dbReference type="NCBI Taxonomy" id="3891"/>
    <lineage>
        <taxon>Eukaryota</taxon>
        <taxon>Viridiplantae</taxon>
        <taxon>Streptophyta</taxon>
        <taxon>Embryophyta</taxon>
        <taxon>Tracheophyta</taxon>
        <taxon>Spermatophyta</taxon>
        <taxon>Magnoliopsida</taxon>
        <taxon>eudicotyledons</taxon>
        <taxon>Gunneridae</taxon>
        <taxon>Pentapetalae</taxon>
        <taxon>rosids</taxon>
        <taxon>fabids</taxon>
        <taxon>Fabales</taxon>
        <taxon>Fabaceae</taxon>
        <taxon>Papilionoideae</taxon>
        <taxon>50 kb inversion clade</taxon>
        <taxon>NPAAA clade</taxon>
        <taxon>indigoferoid/millettioid clade</taxon>
        <taxon>Phaseoleae</taxon>
        <taxon>Psophocarpus</taxon>
    </lineage>
</organism>
<reference evidence="2 3" key="1">
    <citation type="submission" date="2024-01" db="EMBL/GenBank/DDBJ databases">
        <title>The genomes of 5 underutilized Papilionoideae crops provide insights into root nodulation and disease resistanc.</title>
        <authorList>
            <person name="Jiang F."/>
        </authorList>
    </citation>
    <scope>NUCLEOTIDE SEQUENCE [LARGE SCALE GENOMIC DNA]</scope>
    <source>
        <strain evidence="2">DUOXIRENSHENG_FW03</strain>
        <tissue evidence="2">Leaves</tissue>
    </source>
</reference>
<evidence type="ECO:0000313" key="3">
    <source>
        <dbReference type="Proteomes" id="UP001386955"/>
    </source>
</evidence>
<dbReference type="PANTHER" id="PTHR33743">
    <property type="entry name" value="PROTEIN GOLVEN 6-RELATED"/>
    <property type="match status" value="1"/>
</dbReference>
<protein>
    <submittedName>
        <fullName evidence="2">Uncharacterized protein</fullName>
    </submittedName>
</protein>
<name>A0AAN9S328_PSOTE</name>
<dbReference type="Pfam" id="PF21529">
    <property type="entry name" value="GLV1-2"/>
    <property type="match status" value="1"/>
</dbReference>
<proteinExistence type="predicted"/>
<feature type="region of interest" description="Disordered" evidence="1">
    <location>
        <begin position="171"/>
        <end position="208"/>
    </location>
</feature>
<dbReference type="EMBL" id="JAYMYS010000006">
    <property type="protein sequence ID" value="KAK7388564.1"/>
    <property type="molecule type" value="Genomic_DNA"/>
</dbReference>
<evidence type="ECO:0000256" key="1">
    <source>
        <dbReference type="SAM" id="MobiDB-lite"/>
    </source>
</evidence>
<evidence type="ECO:0000313" key="2">
    <source>
        <dbReference type="EMBL" id="KAK7388564.1"/>
    </source>
</evidence>